<accession>A0A7U2EXQ9</accession>
<dbReference type="Proteomes" id="UP000663193">
    <property type="component" value="Chromosome 5"/>
</dbReference>
<dbReference type="VEuPathDB" id="FungiDB:JI435_406600"/>
<dbReference type="AlphaFoldDB" id="A0A7U2EXQ9"/>
<evidence type="ECO:0000313" key="2">
    <source>
        <dbReference type="Proteomes" id="UP000663193"/>
    </source>
</evidence>
<name>A0A7U2EXQ9_PHANO</name>
<protein>
    <submittedName>
        <fullName evidence="1">Uncharacterized protein</fullName>
    </submittedName>
</protein>
<keyword evidence="2" id="KW-1185">Reference proteome</keyword>
<proteinExistence type="predicted"/>
<reference evidence="2" key="1">
    <citation type="journal article" date="2021" name="BMC Genomics">
        <title>Chromosome-level genome assembly and manually-curated proteome of model necrotroph Parastagonospora nodorum Sn15 reveals a genome-wide trove of candidate effector homologs, and redundancy of virulence-related functions within an accessory chromosome.</title>
        <authorList>
            <person name="Bertazzoni S."/>
            <person name="Jones D.A.B."/>
            <person name="Phan H.T."/>
            <person name="Tan K.-C."/>
            <person name="Hane J.K."/>
        </authorList>
    </citation>
    <scope>NUCLEOTIDE SEQUENCE [LARGE SCALE GENOMIC DNA]</scope>
    <source>
        <strain evidence="2">SN15 / ATCC MYA-4574 / FGSC 10173)</strain>
    </source>
</reference>
<organism evidence="1 2">
    <name type="scientific">Phaeosphaeria nodorum (strain SN15 / ATCC MYA-4574 / FGSC 10173)</name>
    <name type="common">Glume blotch fungus</name>
    <name type="synonym">Parastagonospora nodorum</name>
    <dbReference type="NCBI Taxonomy" id="321614"/>
    <lineage>
        <taxon>Eukaryota</taxon>
        <taxon>Fungi</taxon>
        <taxon>Dikarya</taxon>
        <taxon>Ascomycota</taxon>
        <taxon>Pezizomycotina</taxon>
        <taxon>Dothideomycetes</taxon>
        <taxon>Pleosporomycetidae</taxon>
        <taxon>Pleosporales</taxon>
        <taxon>Pleosporineae</taxon>
        <taxon>Phaeosphaeriaceae</taxon>
        <taxon>Parastagonospora</taxon>
    </lineage>
</organism>
<sequence length="114" mass="12922">MFSAPCPIHSQSPDSDFASLASALCSNPRAPVASSQFPESHCDRHRHSDRQDLIPAHQLPTSTGALRAVIHHLITRKEICVRFRPESPVRFCVAQLWFDLLRSRDDCNLKYLLE</sequence>
<evidence type="ECO:0000313" key="1">
    <source>
        <dbReference type="EMBL" id="QRC94959.1"/>
    </source>
</evidence>
<gene>
    <name evidence="1" type="ORF">JI435_406600</name>
</gene>
<dbReference type="EMBL" id="CP069027">
    <property type="protein sequence ID" value="QRC94959.1"/>
    <property type="molecule type" value="Genomic_DNA"/>
</dbReference>